<organism evidence="1 2">
    <name type="scientific">Brucella pseudogrignonensis</name>
    <dbReference type="NCBI Taxonomy" id="419475"/>
    <lineage>
        <taxon>Bacteria</taxon>
        <taxon>Pseudomonadati</taxon>
        <taxon>Pseudomonadota</taxon>
        <taxon>Alphaproteobacteria</taxon>
        <taxon>Hyphomicrobiales</taxon>
        <taxon>Brucellaceae</taxon>
        <taxon>Brucella/Ochrobactrum group</taxon>
        <taxon>Brucella</taxon>
    </lineage>
</organism>
<evidence type="ECO:0000313" key="1">
    <source>
        <dbReference type="EMBL" id="NNV22891.1"/>
    </source>
</evidence>
<dbReference type="AlphaFoldDB" id="A0A7Y3T8R6"/>
<dbReference type="Pfam" id="PF20084">
    <property type="entry name" value="TrbK"/>
    <property type="match status" value="1"/>
</dbReference>
<gene>
    <name evidence="1" type="ORF">EHE22_21005</name>
</gene>
<reference evidence="1 2" key="1">
    <citation type="submission" date="2018-11" db="EMBL/GenBank/DDBJ databases">
        <title>Genome sequencing and analysis.</title>
        <authorList>
            <person name="Huang Y.-T."/>
        </authorList>
    </citation>
    <scope>NUCLEOTIDE SEQUENCE [LARGE SCALE GENOMIC DNA]</scope>
    <source>
        <strain evidence="1 2">SHIN</strain>
    </source>
</reference>
<name>A0A7Y3T8R6_9HYPH</name>
<dbReference type="NCBIfam" id="TIGR04360">
    <property type="entry name" value="other_trbK"/>
    <property type="match status" value="1"/>
</dbReference>
<sequence>MDGKMLARLGAIIFVAIAITATAIEMTREEEVPGEPSTRHVQPSSIDSLRARQRRCQLLGEAATRDTECLGVWAESRDRFLGIPSPLAPVLPTAPHQNEGQ</sequence>
<accession>A0A7Y3T8R6</accession>
<dbReference type="RefSeq" id="WP_062425038.1">
    <property type="nucleotide sequence ID" value="NZ_PKQI01000003.1"/>
</dbReference>
<protein>
    <submittedName>
        <fullName evidence="1">Conjugal transfer protein TrbK</fullName>
    </submittedName>
</protein>
<dbReference type="InterPro" id="IPR027587">
    <property type="entry name" value="TrbK"/>
</dbReference>
<dbReference type="Proteomes" id="UP000526233">
    <property type="component" value="Unassembled WGS sequence"/>
</dbReference>
<evidence type="ECO:0000313" key="2">
    <source>
        <dbReference type="Proteomes" id="UP000526233"/>
    </source>
</evidence>
<proteinExistence type="predicted"/>
<comment type="caution">
    <text evidence="1">The sequence shown here is derived from an EMBL/GenBank/DDBJ whole genome shotgun (WGS) entry which is preliminary data.</text>
</comment>
<dbReference type="EMBL" id="PKQI01000003">
    <property type="protein sequence ID" value="NNV22891.1"/>
    <property type="molecule type" value="Genomic_DNA"/>
</dbReference>